<keyword evidence="1" id="KW-0456">Lyase</keyword>
<comment type="caution">
    <text evidence="3">The sequence shown here is derived from an EMBL/GenBank/DDBJ whole genome shotgun (WGS) entry which is preliminary data.</text>
</comment>
<dbReference type="PANTHER" id="PTHR30143:SF0">
    <property type="entry name" value="2-KETO-4-PENTENOATE HYDRATASE"/>
    <property type="match status" value="1"/>
</dbReference>
<reference evidence="3 4" key="1">
    <citation type="submission" date="2021-01" db="EMBL/GenBank/DDBJ databases">
        <title>Whole genome shotgun sequence of Actinoplanes deccanensis NBRC 13994.</title>
        <authorList>
            <person name="Komaki H."/>
            <person name="Tamura T."/>
        </authorList>
    </citation>
    <scope>NUCLEOTIDE SEQUENCE [LARGE SCALE GENOMIC DNA]</scope>
    <source>
        <strain evidence="3 4">NBRC 13994</strain>
    </source>
</reference>
<keyword evidence="4" id="KW-1185">Reference proteome</keyword>
<dbReference type="SUPFAM" id="SSF56529">
    <property type="entry name" value="FAH"/>
    <property type="match status" value="1"/>
</dbReference>
<evidence type="ECO:0000256" key="1">
    <source>
        <dbReference type="ARBA" id="ARBA00023239"/>
    </source>
</evidence>
<dbReference type="Gene3D" id="3.90.850.10">
    <property type="entry name" value="Fumarylacetoacetase-like, C-terminal domain"/>
    <property type="match status" value="1"/>
</dbReference>
<dbReference type="Pfam" id="PF01557">
    <property type="entry name" value="FAA_hydrolase"/>
    <property type="match status" value="1"/>
</dbReference>
<proteinExistence type="predicted"/>
<accession>A0ABQ3YLI4</accession>
<dbReference type="PANTHER" id="PTHR30143">
    <property type="entry name" value="ACID HYDRATASE"/>
    <property type="match status" value="1"/>
</dbReference>
<feature type="domain" description="Fumarylacetoacetase-like C-terminal" evidence="2">
    <location>
        <begin position="91"/>
        <end position="247"/>
    </location>
</feature>
<sequence length="257" mass="26711">MAHRLDHAQRTGVPCAPVRDLIGATDVELAYQVQRVGVRRRIDAGERVAGHKIGLTAPVVQRQLGVDQPDFGVLFDTMDVSDLDVIPTGGLLQPRVEAEIAFRLGADLDGPDLSPAAVRAAVRHAEAAIEIVDSRIAGWDISIADTIADNASSGLFVLSGRPVPLSDFEPADVVMRMTVDGAAASAGTGRDCLGDPLAALAWLARAARDRGDPLRAGQVVLSGALGRMVPVGPGARVHAEISSLGPVGAVFAGKEDS</sequence>
<dbReference type="Proteomes" id="UP000609879">
    <property type="component" value="Unassembled WGS sequence"/>
</dbReference>
<evidence type="ECO:0000313" key="3">
    <source>
        <dbReference type="EMBL" id="GID80863.1"/>
    </source>
</evidence>
<evidence type="ECO:0000313" key="4">
    <source>
        <dbReference type="Proteomes" id="UP000609879"/>
    </source>
</evidence>
<dbReference type="InterPro" id="IPR011234">
    <property type="entry name" value="Fumarylacetoacetase-like_C"/>
</dbReference>
<dbReference type="InterPro" id="IPR050772">
    <property type="entry name" value="Hydratase-Decarb/MhpD_sf"/>
</dbReference>
<organism evidence="3 4">
    <name type="scientific">Paractinoplanes deccanensis</name>
    <dbReference type="NCBI Taxonomy" id="113561"/>
    <lineage>
        <taxon>Bacteria</taxon>
        <taxon>Bacillati</taxon>
        <taxon>Actinomycetota</taxon>
        <taxon>Actinomycetes</taxon>
        <taxon>Micromonosporales</taxon>
        <taxon>Micromonosporaceae</taxon>
        <taxon>Paractinoplanes</taxon>
    </lineage>
</organism>
<name>A0ABQ3YLI4_9ACTN</name>
<gene>
    <name evidence="3" type="ORF">Ade02nite_95040</name>
</gene>
<protein>
    <submittedName>
        <fullName evidence="3">Hydratase/decarboxylase</fullName>
    </submittedName>
</protein>
<evidence type="ECO:0000259" key="2">
    <source>
        <dbReference type="Pfam" id="PF01557"/>
    </source>
</evidence>
<dbReference type="EMBL" id="BOMI01000209">
    <property type="protein sequence ID" value="GID80863.1"/>
    <property type="molecule type" value="Genomic_DNA"/>
</dbReference>
<dbReference type="InterPro" id="IPR036663">
    <property type="entry name" value="Fumarylacetoacetase_C_sf"/>
</dbReference>